<dbReference type="Pfam" id="PF01827">
    <property type="entry name" value="FTH"/>
    <property type="match status" value="1"/>
</dbReference>
<dbReference type="PANTHER" id="PTHR23015">
    <property type="entry name" value="UNCHARACTERIZED C.ELEGANS PROTEIN"/>
    <property type="match status" value="1"/>
</dbReference>
<dbReference type="OrthoDB" id="2095648at2759"/>
<dbReference type="WormBase" id="Y119D3B.22">
    <property type="protein sequence ID" value="CE39432"/>
    <property type="gene ID" value="WBGene00044675"/>
    <property type="gene designation" value="fbxa-76"/>
</dbReference>
<dbReference type="InParanoid" id="Q2WF62"/>
<evidence type="ECO:0000313" key="3">
    <source>
        <dbReference type="Proteomes" id="UP000001940"/>
    </source>
</evidence>
<accession>Q2WF62</accession>
<dbReference type="InterPro" id="IPR040161">
    <property type="entry name" value="FB224"/>
</dbReference>
<dbReference type="PROSITE" id="PS50181">
    <property type="entry name" value="FBOX"/>
    <property type="match status" value="1"/>
</dbReference>
<feature type="domain" description="F-box" evidence="1">
    <location>
        <begin position="1"/>
        <end position="52"/>
    </location>
</feature>
<dbReference type="AGR" id="WB:WBGene00044675"/>
<dbReference type="AlphaFoldDB" id="Q2WF62"/>
<evidence type="ECO:0000313" key="2">
    <source>
        <dbReference type="EMBL" id="CCD73930.1"/>
    </source>
</evidence>
<dbReference type="EMBL" id="BX284603">
    <property type="protein sequence ID" value="CCD73930.1"/>
    <property type="molecule type" value="Genomic_DNA"/>
</dbReference>
<dbReference type="GeneID" id="4363050"/>
<evidence type="ECO:0007829" key="5">
    <source>
        <dbReference type="PeptideAtlas" id="Q2WF62"/>
    </source>
</evidence>
<dbReference type="Bgee" id="WBGene00044675">
    <property type="expression patterns" value="Expressed in material anatomical entity and 5 other cell types or tissues"/>
</dbReference>
<name>Q2WF62_CAEEL</name>
<dbReference type="PhylomeDB" id="Q2WF62"/>
<dbReference type="UCSC" id="Y119D3B.22">
    <property type="organism name" value="c. elegans"/>
</dbReference>
<dbReference type="Proteomes" id="UP000001940">
    <property type="component" value="Chromosome III"/>
</dbReference>
<protein>
    <submittedName>
        <fullName evidence="2">F-box domain-containing protein</fullName>
    </submittedName>
</protein>
<reference evidence="2 3" key="1">
    <citation type="journal article" date="1998" name="Science">
        <title>Genome sequence of the nematode C. elegans: a platform for investigating biology.</title>
        <authorList>
            <consortium name="The C. elegans sequencing consortium"/>
            <person name="Sulson J.E."/>
            <person name="Waterston R."/>
        </authorList>
    </citation>
    <scope>NUCLEOTIDE SEQUENCE [LARGE SCALE GENOMIC DNA]</scope>
    <source>
        <strain evidence="2 3">Bristol N2</strain>
    </source>
</reference>
<dbReference type="KEGG" id="cel:CELE_Y119D3B.22"/>
<sequence length="269" mass="31093">MARLTTLPIEIINEVIEKLEPIHRLTLRNVSRNFRTAVDSHGIGCEEAVMSLRPDNKVVLTIDGEQVVPFNNLDVILKDELDDICVVFESEDQEKRRNLVKYLASTLKNLENLENLCTVRNLEFNGLKALEILLLLPFFNVQGSLHIERITGVEKLEELVQLSQWKKVSRLNWYNQTVNVALLGNFFHIPWFYIVVDSFSVDNAVGIRDDLLKNGSFQYCYIRFPDMEMNIPELARVFKPDYTDGESFEYGHAFTVTLNSSSFCIRRNE</sequence>
<dbReference type="CTD" id="4363050"/>
<dbReference type="PaxDb" id="6239-Y119D3B.22"/>
<dbReference type="PeptideAtlas" id="Q2WF62"/>
<dbReference type="InterPro" id="IPR001810">
    <property type="entry name" value="F-box_dom"/>
</dbReference>
<dbReference type="Pfam" id="PF00646">
    <property type="entry name" value="F-box"/>
    <property type="match status" value="1"/>
</dbReference>
<dbReference type="CDD" id="cd22150">
    <property type="entry name" value="F-box_CeFBXA-like"/>
    <property type="match status" value="1"/>
</dbReference>
<dbReference type="SMART" id="SM00256">
    <property type="entry name" value="FBOX"/>
    <property type="match status" value="1"/>
</dbReference>
<proteinExistence type="evidence at protein level"/>
<keyword evidence="5" id="KW-1267">Proteomics identification</keyword>
<dbReference type="HOGENOM" id="CLU_030831_3_1_1"/>
<dbReference type="PANTHER" id="PTHR23015:SF4">
    <property type="entry name" value="DUF38 DOMAIN-CONTAINING PROTEIN-RELATED"/>
    <property type="match status" value="1"/>
</dbReference>
<keyword evidence="3" id="KW-1185">Reference proteome</keyword>
<dbReference type="InterPro" id="IPR002900">
    <property type="entry name" value="DUF38/FTH_CAE_spp"/>
</dbReference>
<evidence type="ECO:0000259" key="1">
    <source>
        <dbReference type="PROSITE" id="PS50181"/>
    </source>
</evidence>
<organism evidence="2 3">
    <name type="scientific">Caenorhabditis elegans</name>
    <dbReference type="NCBI Taxonomy" id="6239"/>
    <lineage>
        <taxon>Eukaryota</taxon>
        <taxon>Metazoa</taxon>
        <taxon>Ecdysozoa</taxon>
        <taxon>Nematoda</taxon>
        <taxon>Chromadorea</taxon>
        <taxon>Rhabditida</taxon>
        <taxon>Rhabditina</taxon>
        <taxon>Rhabditomorpha</taxon>
        <taxon>Rhabditoidea</taxon>
        <taxon>Rhabditidae</taxon>
        <taxon>Peloderinae</taxon>
        <taxon>Caenorhabditis</taxon>
    </lineage>
</organism>
<evidence type="ECO:0000313" key="4">
    <source>
        <dbReference type="WormBase" id="Y119D3B.22"/>
    </source>
</evidence>
<gene>
    <name evidence="2 4" type="primary">fbxa-76</name>
    <name evidence="2" type="ORF">CELE_Y119D3B.22</name>
    <name evidence="4" type="ORF">Y119D3B.22</name>
</gene>
<dbReference type="RefSeq" id="NP_001368053.1">
    <property type="nucleotide sequence ID" value="NM_001381727.2"/>
</dbReference>